<evidence type="ECO:0000259" key="3">
    <source>
        <dbReference type="Pfam" id="PF20434"/>
    </source>
</evidence>
<keyword evidence="2" id="KW-0472">Membrane</keyword>
<evidence type="ECO:0000256" key="1">
    <source>
        <dbReference type="ARBA" id="ARBA00022801"/>
    </source>
</evidence>
<feature type="transmembrane region" description="Helical" evidence="2">
    <location>
        <begin position="50"/>
        <end position="68"/>
    </location>
</feature>
<dbReference type="SUPFAM" id="SSF53474">
    <property type="entry name" value="alpha/beta-Hydrolases"/>
    <property type="match status" value="1"/>
</dbReference>
<sequence length="390" mass="42829">MANSTYIKHGSKQATWMLILLALLFLASLLTVFKAPTYHLWLVAIAVSEYSLLWAAGTAVLLIAGFWLQKYQLASVMIGLLALGLFLSPVARAYIAAATVKKEFNKAFGAGSTIIKGDNTQPPFSFLKLFKFAGKQPVYNTLTYSPADKLTLDYYPAQFGGKKPCIIVIHGGSWSSGDSRQLPELNNYLAAQGYNVASINYRLAPQYQAPLTVNDVKQAFAYLRKNADQLNIDTGNFVLLGRSAGAQIALLAAYTLHEAGLKGIIDFYGPADMVWGYSAPASKLVMDSRAVMERYLGGTYKAVPEKYFDSSPIEFVNRQTVPTLIIHGSNDVLVSPVHSSKLNAKLQQCGVRHFYLNLPWATHGFDYHLNGPGGQLSTYVTERFINAVCR</sequence>
<protein>
    <submittedName>
        <fullName evidence="4">Acetyl esterase/lipase</fullName>
    </submittedName>
</protein>
<keyword evidence="5" id="KW-1185">Reference proteome</keyword>
<feature type="domain" description="BD-FAE-like" evidence="3">
    <location>
        <begin position="154"/>
        <end position="346"/>
    </location>
</feature>
<evidence type="ECO:0000256" key="2">
    <source>
        <dbReference type="SAM" id="Phobius"/>
    </source>
</evidence>
<comment type="caution">
    <text evidence="4">The sequence shown here is derived from an EMBL/GenBank/DDBJ whole genome shotgun (WGS) entry which is preliminary data.</text>
</comment>
<dbReference type="InterPro" id="IPR029058">
    <property type="entry name" value="AB_hydrolase_fold"/>
</dbReference>
<reference evidence="4 5" key="1">
    <citation type="submission" date="2020-08" db="EMBL/GenBank/DDBJ databases">
        <title>Genomic Encyclopedia of Type Strains, Phase IV (KMG-IV): sequencing the most valuable type-strain genomes for metagenomic binning, comparative biology and taxonomic classification.</title>
        <authorList>
            <person name="Goeker M."/>
        </authorList>
    </citation>
    <scope>NUCLEOTIDE SEQUENCE [LARGE SCALE GENOMIC DNA]</scope>
    <source>
        <strain evidence="4 5">DSM 100995</strain>
    </source>
</reference>
<evidence type="ECO:0000313" key="5">
    <source>
        <dbReference type="Proteomes" id="UP000583101"/>
    </source>
</evidence>
<organism evidence="4 5">
    <name type="scientific">Mucilaginibacter phyllosphaerae</name>
    <dbReference type="NCBI Taxonomy" id="1812349"/>
    <lineage>
        <taxon>Bacteria</taxon>
        <taxon>Pseudomonadati</taxon>
        <taxon>Bacteroidota</taxon>
        <taxon>Sphingobacteriia</taxon>
        <taxon>Sphingobacteriales</taxon>
        <taxon>Sphingobacteriaceae</taxon>
        <taxon>Mucilaginibacter</taxon>
    </lineage>
</organism>
<gene>
    <name evidence="4" type="ORF">GGR35_002906</name>
</gene>
<keyword evidence="1" id="KW-0378">Hydrolase</keyword>
<name>A0ABR6IB47_9SPHI</name>
<evidence type="ECO:0000313" key="4">
    <source>
        <dbReference type="EMBL" id="MBB3970290.1"/>
    </source>
</evidence>
<dbReference type="Pfam" id="PF20434">
    <property type="entry name" value="BD-FAE"/>
    <property type="match status" value="1"/>
</dbReference>
<dbReference type="PANTHER" id="PTHR48081">
    <property type="entry name" value="AB HYDROLASE SUPERFAMILY PROTEIN C4A8.06C"/>
    <property type="match status" value="1"/>
</dbReference>
<feature type="transmembrane region" description="Helical" evidence="2">
    <location>
        <begin position="75"/>
        <end position="95"/>
    </location>
</feature>
<dbReference type="Gene3D" id="3.40.50.1820">
    <property type="entry name" value="alpha/beta hydrolase"/>
    <property type="match status" value="1"/>
</dbReference>
<accession>A0ABR6IB47</accession>
<dbReference type="Proteomes" id="UP000583101">
    <property type="component" value="Unassembled WGS sequence"/>
</dbReference>
<dbReference type="InterPro" id="IPR049492">
    <property type="entry name" value="BD-FAE-like_dom"/>
</dbReference>
<keyword evidence="2" id="KW-1133">Transmembrane helix</keyword>
<proteinExistence type="predicted"/>
<dbReference type="RefSeq" id="WP_229704631.1">
    <property type="nucleotide sequence ID" value="NZ_BMCZ01000003.1"/>
</dbReference>
<keyword evidence="2" id="KW-0812">Transmembrane</keyword>
<dbReference type="EMBL" id="JACIEG010000005">
    <property type="protein sequence ID" value="MBB3970290.1"/>
    <property type="molecule type" value="Genomic_DNA"/>
</dbReference>
<dbReference type="InterPro" id="IPR050300">
    <property type="entry name" value="GDXG_lipolytic_enzyme"/>
</dbReference>